<feature type="compositionally biased region" description="Polar residues" evidence="1">
    <location>
        <begin position="1"/>
        <end position="16"/>
    </location>
</feature>
<dbReference type="EMBL" id="JAHRIN010076839">
    <property type="protein sequence ID" value="MEQ2218367.1"/>
    <property type="molecule type" value="Genomic_DNA"/>
</dbReference>
<gene>
    <name evidence="2" type="ORF">XENOCAPTIV_002201</name>
</gene>
<keyword evidence="3" id="KW-1185">Reference proteome</keyword>
<evidence type="ECO:0000313" key="3">
    <source>
        <dbReference type="Proteomes" id="UP001434883"/>
    </source>
</evidence>
<evidence type="ECO:0000256" key="1">
    <source>
        <dbReference type="SAM" id="MobiDB-lite"/>
    </source>
</evidence>
<reference evidence="2 3" key="1">
    <citation type="submission" date="2021-06" db="EMBL/GenBank/DDBJ databases">
        <authorList>
            <person name="Palmer J.M."/>
        </authorList>
    </citation>
    <scope>NUCLEOTIDE SEQUENCE [LARGE SCALE GENOMIC DNA]</scope>
    <source>
        <strain evidence="2 3">XC_2019</strain>
        <tissue evidence="2">Muscle</tissue>
    </source>
</reference>
<dbReference type="Proteomes" id="UP001434883">
    <property type="component" value="Unassembled WGS sequence"/>
</dbReference>
<accession>A0ABV0SEJ5</accession>
<comment type="caution">
    <text evidence="2">The sequence shown here is derived from an EMBL/GenBank/DDBJ whole genome shotgun (WGS) entry which is preliminary data.</text>
</comment>
<sequence>MFVESGTKQTQTSQGAQAGHNDMPDQCCSDEHYAFGYLLCSYGTCNLQKCQMVAIISHVSSESYAPHAFLKISVKLIHKHTYTRSECCSFISTCSTAVPARSAPCSCCLSARARERAQLLRTKCREAASHDTAAAQRRLRLAALSRCSMKGLPAHSPHLADAFAQKLPSSAVRLCDSMVTSLGLRALIVYHAEGADLRASQDSVDAHLAVWRGLHFQIGANIVGLEVMVSTAP</sequence>
<feature type="region of interest" description="Disordered" evidence="1">
    <location>
        <begin position="1"/>
        <end position="20"/>
    </location>
</feature>
<proteinExistence type="predicted"/>
<name>A0ABV0SEJ5_9TELE</name>
<protein>
    <submittedName>
        <fullName evidence="2">Uncharacterized protein</fullName>
    </submittedName>
</protein>
<evidence type="ECO:0000313" key="2">
    <source>
        <dbReference type="EMBL" id="MEQ2218367.1"/>
    </source>
</evidence>
<organism evidence="2 3">
    <name type="scientific">Xenoophorus captivus</name>
    <dbReference type="NCBI Taxonomy" id="1517983"/>
    <lineage>
        <taxon>Eukaryota</taxon>
        <taxon>Metazoa</taxon>
        <taxon>Chordata</taxon>
        <taxon>Craniata</taxon>
        <taxon>Vertebrata</taxon>
        <taxon>Euteleostomi</taxon>
        <taxon>Actinopterygii</taxon>
        <taxon>Neopterygii</taxon>
        <taxon>Teleostei</taxon>
        <taxon>Neoteleostei</taxon>
        <taxon>Acanthomorphata</taxon>
        <taxon>Ovalentaria</taxon>
        <taxon>Atherinomorphae</taxon>
        <taxon>Cyprinodontiformes</taxon>
        <taxon>Goodeidae</taxon>
        <taxon>Xenoophorus</taxon>
    </lineage>
</organism>